<name>A0ABY7G514_MYAAR</name>
<gene>
    <name evidence="1" type="ORF">MAR_002580</name>
</gene>
<evidence type="ECO:0000313" key="2">
    <source>
        <dbReference type="Proteomes" id="UP001164746"/>
    </source>
</evidence>
<keyword evidence="2" id="KW-1185">Reference proteome</keyword>
<accession>A0ABY7G514</accession>
<protein>
    <submittedName>
        <fullName evidence="1">Uncharacterized protein</fullName>
    </submittedName>
</protein>
<feature type="non-terminal residue" evidence="1">
    <location>
        <position position="1"/>
    </location>
</feature>
<sequence length="86" mass="9580">MYVMGTPRSMSSDDARNIRQFSFSSCSIDYFTAYITSLNIGENCLATRSANYDTSDLNPYLGDIAGQVYTPDQQCELYLEPVPTSP</sequence>
<proteinExistence type="predicted"/>
<dbReference type="EMBL" id="CP111027">
    <property type="protein sequence ID" value="WAR29012.1"/>
    <property type="molecule type" value="Genomic_DNA"/>
</dbReference>
<evidence type="ECO:0000313" key="1">
    <source>
        <dbReference type="EMBL" id="WAR29012.1"/>
    </source>
</evidence>
<reference evidence="1" key="1">
    <citation type="submission" date="2022-11" db="EMBL/GenBank/DDBJ databases">
        <title>Centuries of genome instability and evolution in soft-shell clam transmissible cancer (bioRxiv).</title>
        <authorList>
            <person name="Hart S.F.M."/>
            <person name="Yonemitsu M.A."/>
            <person name="Giersch R.M."/>
            <person name="Beal B.F."/>
            <person name="Arriagada G."/>
            <person name="Davis B.W."/>
            <person name="Ostrander E.A."/>
            <person name="Goff S.P."/>
            <person name="Metzger M.J."/>
        </authorList>
    </citation>
    <scope>NUCLEOTIDE SEQUENCE</scope>
    <source>
        <strain evidence="1">MELC-2E11</strain>
        <tissue evidence="1">Siphon/mantle</tissue>
    </source>
</reference>
<dbReference type="Proteomes" id="UP001164746">
    <property type="component" value="Chromosome 16"/>
</dbReference>
<organism evidence="1 2">
    <name type="scientific">Mya arenaria</name>
    <name type="common">Soft-shell clam</name>
    <dbReference type="NCBI Taxonomy" id="6604"/>
    <lineage>
        <taxon>Eukaryota</taxon>
        <taxon>Metazoa</taxon>
        <taxon>Spiralia</taxon>
        <taxon>Lophotrochozoa</taxon>
        <taxon>Mollusca</taxon>
        <taxon>Bivalvia</taxon>
        <taxon>Autobranchia</taxon>
        <taxon>Heteroconchia</taxon>
        <taxon>Euheterodonta</taxon>
        <taxon>Imparidentia</taxon>
        <taxon>Neoheterodontei</taxon>
        <taxon>Myida</taxon>
        <taxon>Myoidea</taxon>
        <taxon>Myidae</taxon>
        <taxon>Mya</taxon>
    </lineage>
</organism>